<protein>
    <submittedName>
        <fullName evidence="1">Uncharacterized protein</fullName>
    </submittedName>
</protein>
<evidence type="ECO:0000313" key="2">
    <source>
        <dbReference type="Proteomes" id="UP001472677"/>
    </source>
</evidence>
<dbReference type="Proteomes" id="UP001472677">
    <property type="component" value="Unassembled WGS sequence"/>
</dbReference>
<keyword evidence="2" id="KW-1185">Reference proteome</keyword>
<accession>A0ABR2ARS9</accession>
<reference evidence="1 2" key="1">
    <citation type="journal article" date="2024" name="G3 (Bethesda)">
        <title>Genome assembly of Hibiscus sabdariffa L. provides insights into metabolisms of medicinal natural products.</title>
        <authorList>
            <person name="Kim T."/>
        </authorList>
    </citation>
    <scope>NUCLEOTIDE SEQUENCE [LARGE SCALE GENOMIC DNA]</scope>
    <source>
        <strain evidence="1">TK-2024</strain>
        <tissue evidence="1">Old leaves</tissue>
    </source>
</reference>
<sequence length="97" mass="10655">MVIGVEIYKVIGNDERVELRSTIAQNVENVVVDVVVINRAITGYIGDVGRLKGDSNVEEGGMQSDNKFDLLVDVVDGREKLNLSPKKSRLIDGGWLI</sequence>
<comment type="caution">
    <text evidence="1">The sequence shown here is derived from an EMBL/GenBank/DDBJ whole genome shotgun (WGS) entry which is preliminary data.</text>
</comment>
<gene>
    <name evidence="1" type="ORF">V6N12_019878</name>
</gene>
<dbReference type="EMBL" id="JBBPBM010000373">
    <property type="protein sequence ID" value="KAK8496319.1"/>
    <property type="molecule type" value="Genomic_DNA"/>
</dbReference>
<proteinExistence type="predicted"/>
<organism evidence="1 2">
    <name type="scientific">Hibiscus sabdariffa</name>
    <name type="common">roselle</name>
    <dbReference type="NCBI Taxonomy" id="183260"/>
    <lineage>
        <taxon>Eukaryota</taxon>
        <taxon>Viridiplantae</taxon>
        <taxon>Streptophyta</taxon>
        <taxon>Embryophyta</taxon>
        <taxon>Tracheophyta</taxon>
        <taxon>Spermatophyta</taxon>
        <taxon>Magnoliopsida</taxon>
        <taxon>eudicotyledons</taxon>
        <taxon>Gunneridae</taxon>
        <taxon>Pentapetalae</taxon>
        <taxon>rosids</taxon>
        <taxon>malvids</taxon>
        <taxon>Malvales</taxon>
        <taxon>Malvaceae</taxon>
        <taxon>Malvoideae</taxon>
        <taxon>Hibiscus</taxon>
    </lineage>
</organism>
<name>A0ABR2ARS9_9ROSI</name>
<evidence type="ECO:0000313" key="1">
    <source>
        <dbReference type="EMBL" id="KAK8496319.1"/>
    </source>
</evidence>